<dbReference type="GO" id="GO:0005886">
    <property type="term" value="C:plasma membrane"/>
    <property type="evidence" value="ECO:0007669"/>
    <property type="project" value="UniProtKB-SubCell"/>
</dbReference>
<evidence type="ECO:0000256" key="2">
    <source>
        <dbReference type="ARBA" id="ARBA00022448"/>
    </source>
</evidence>
<keyword evidence="6 7" id="KW-0472">Membrane</keyword>
<keyword evidence="4 7" id="KW-0812">Transmembrane</keyword>
<accession>A0A645EAG3</accession>
<evidence type="ECO:0000256" key="6">
    <source>
        <dbReference type="ARBA" id="ARBA00023136"/>
    </source>
</evidence>
<name>A0A645EAG3_9ZZZZ</name>
<protein>
    <recommendedName>
        <fullName evidence="8">Major facilitator superfamily (MFS) profile domain-containing protein</fullName>
    </recommendedName>
</protein>
<evidence type="ECO:0000259" key="8">
    <source>
        <dbReference type="PROSITE" id="PS50850"/>
    </source>
</evidence>
<feature type="domain" description="Major facilitator superfamily (MFS) profile" evidence="8">
    <location>
        <begin position="1"/>
        <end position="140"/>
    </location>
</feature>
<dbReference type="PROSITE" id="PS50850">
    <property type="entry name" value="MFS"/>
    <property type="match status" value="1"/>
</dbReference>
<dbReference type="InterPro" id="IPR020846">
    <property type="entry name" value="MFS_dom"/>
</dbReference>
<feature type="transmembrane region" description="Helical" evidence="7">
    <location>
        <begin position="84"/>
        <end position="103"/>
    </location>
</feature>
<dbReference type="Pfam" id="PF07690">
    <property type="entry name" value="MFS_1"/>
    <property type="match status" value="1"/>
</dbReference>
<feature type="transmembrane region" description="Helical" evidence="7">
    <location>
        <begin position="109"/>
        <end position="130"/>
    </location>
</feature>
<keyword evidence="3" id="KW-1003">Cell membrane</keyword>
<feature type="transmembrane region" description="Helical" evidence="7">
    <location>
        <begin position="51"/>
        <end position="72"/>
    </location>
</feature>
<comment type="subcellular location">
    <subcellularLocation>
        <location evidence="1">Cell membrane</location>
        <topology evidence="1">Multi-pass membrane protein</topology>
    </subcellularLocation>
</comment>
<organism evidence="9">
    <name type="scientific">bioreactor metagenome</name>
    <dbReference type="NCBI Taxonomy" id="1076179"/>
    <lineage>
        <taxon>unclassified sequences</taxon>
        <taxon>metagenomes</taxon>
        <taxon>ecological metagenomes</taxon>
    </lineage>
</organism>
<keyword evidence="2" id="KW-0813">Transport</keyword>
<sequence>MAWTLGSLFGGVFVAIKGQFKDKVRTVSLCLIAFGILFGLLGAAWDFISFLIFMCIAGFFLPPISTAQTVHIQQITEPEVLGRVFSIVQLITASAMPVAILVFGPLADIVSVESLIIVSGTLLVLVGILYGRKRQENTKT</sequence>
<evidence type="ECO:0000256" key="5">
    <source>
        <dbReference type="ARBA" id="ARBA00022989"/>
    </source>
</evidence>
<reference evidence="9" key="1">
    <citation type="submission" date="2019-08" db="EMBL/GenBank/DDBJ databases">
        <authorList>
            <person name="Kucharzyk K."/>
            <person name="Murdoch R.W."/>
            <person name="Higgins S."/>
            <person name="Loffler F."/>
        </authorList>
    </citation>
    <scope>NUCLEOTIDE SEQUENCE</scope>
</reference>
<dbReference type="PANTHER" id="PTHR43266:SF10">
    <property type="entry name" value="BACILYSIN EXPORTER BACE-RELATED"/>
    <property type="match status" value="1"/>
</dbReference>
<comment type="caution">
    <text evidence="9">The sequence shown here is derived from an EMBL/GenBank/DDBJ whole genome shotgun (WGS) entry which is preliminary data.</text>
</comment>
<dbReference type="InterPro" id="IPR011701">
    <property type="entry name" value="MFS"/>
</dbReference>
<dbReference type="PANTHER" id="PTHR43266">
    <property type="entry name" value="MACROLIDE-EFFLUX PROTEIN"/>
    <property type="match status" value="1"/>
</dbReference>
<gene>
    <name evidence="9" type="ORF">SDC9_146127</name>
</gene>
<dbReference type="EMBL" id="VSSQ01045062">
    <property type="protein sequence ID" value="MPM98937.1"/>
    <property type="molecule type" value="Genomic_DNA"/>
</dbReference>
<evidence type="ECO:0000256" key="4">
    <source>
        <dbReference type="ARBA" id="ARBA00022692"/>
    </source>
</evidence>
<evidence type="ECO:0000313" key="9">
    <source>
        <dbReference type="EMBL" id="MPM98937.1"/>
    </source>
</evidence>
<evidence type="ECO:0000256" key="3">
    <source>
        <dbReference type="ARBA" id="ARBA00022475"/>
    </source>
</evidence>
<proteinExistence type="predicted"/>
<dbReference type="AlphaFoldDB" id="A0A645EAG3"/>
<feature type="transmembrane region" description="Helical" evidence="7">
    <location>
        <begin position="26"/>
        <end position="45"/>
    </location>
</feature>
<dbReference type="InterPro" id="IPR036259">
    <property type="entry name" value="MFS_trans_sf"/>
</dbReference>
<keyword evidence="5 7" id="KW-1133">Transmembrane helix</keyword>
<dbReference type="SUPFAM" id="SSF103473">
    <property type="entry name" value="MFS general substrate transporter"/>
    <property type="match status" value="1"/>
</dbReference>
<dbReference type="Gene3D" id="1.20.1250.20">
    <property type="entry name" value="MFS general substrate transporter like domains"/>
    <property type="match status" value="1"/>
</dbReference>
<dbReference type="GO" id="GO:0022857">
    <property type="term" value="F:transmembrane transporter activity"/>
    <property type="evidence" value="ECO:0007669"/>
    <property type="project" value="InterPro"/>
</dbReference>
<evidence type="ECO:0000256" key="1">
    <source>
        <dbReference type="ARBA" id="ARBA00004651"/>
    </source>
</evidence>
<evidence type="ECO:0000256" key="7">
    <source>
        <dbReference type="SAM" id="Phobius"/>
    </source>
</evidence>